<dbReference type="Proteomes" id="UP000017246">
    <property type="component" value="Unassembled WGS sequence"/>
</dbReference>
<organism evidence="4 5">
    <name type="scientific">Echinococcus multilocularis</name>
    <name type="common">Fox tapeworm</name>
    <dbReference type="NCBI Taxonomy" id="6211"/>
    <lineage>
        <taxon>Eukaryota</taxon>
        <taxon>Metazoa</taxon>
        <taxon>Spiralia</taxon>
        <taxon>Lophotrochozoa</taxon>
        <taxon>Platyhelminthes</taxon>
        <taxon>Cestoda</taxon>
        <taxon>Eucestoda</taxon>
        <taxon>Cyclophyllidea</taxon>
        <taxon>Taeniidae</taxon>
        <taxon>Echinococcus</taxon>
    </lineage>
</organism>
<feature type="compositionally biased region" description="Basic and acidic residues" evidence="2">
    <location>
        <begin position="531"/>
        <end position="540"/>
    </location>
</feature>
<dbReference type="Pfam" id="PF00498">
    <property type="entry name" value="FHA"/>
    <property type="match status" value="1"/>
</dbReference>
<evidence type="ECO:0000313" key="5">
    <source>
        <dbReference type="Proteomes" id="UP000017246"/>
    </source>
</evidence>
<feature type="compositionally biased region" description="Basic and acidic residues" evidence="2">
    <location>
        <begin position="658"/>
        <end position="668"/>
    </location>
</feature>
<sequence length="724" mass="80768">MEDSSDVTTTSDDGPDSASTETEEPTKQEEQTFKTPETVPAKRSSEEISSENLANSCAYYQPPDWACTCPSASRYFLEVIKNGISLPEATIDLSDIDHRILGRQPGPLLNPQNPTGRTATLLHPSISRAHAVLQFGSNSDLSPGWYVYDLDSTHGTFVNKHRVPSGRYIRLRVGYVLRFGSSTRLLILNGPESDVESETKETWSELVAKKKAKREGEKRKREEESDANICNWGMEDDGDEDENVLQQRLAESGNCLSHESSYIADPKRALRAFFDREGLDPLPEYEFVEGRFGQQMCRIELPLDAGTLFAEVPMTGQKRKEAIAACALEACRILDHLGEFDANREGVEAVRRAREKAYWQSNDYYSSDEDTFLDRTGQIEARRRRRMRRMGVEGAEVTSTDDSMSQETSEEPQDSLSVLATLEELGRKIIEVEMELDAAEQAMQAAGENATEMDELEAYMEAIKRGAPKRAERQALKRRLVALRQEETRLLRKVGIRGGGSSAARFSSSASSAAATAVRAVASQQSGTDGRTNEASHTESRLNSIKRQLPEFNRRSHQIGEKRALQKKEIEKETEGEEVFVPEVEEDDDSQIGVDTKPESPKPKVARNEEAYSPTVSTDKVHSAASSPSKQLQEPLRVVEEDKVVHRPRIGPQQLSHSVDDKVVKDEQSPAVSVELSSELSPPTEIGLDDAYDYSMNDPNFALWMPPKDQTGDGMTELNKKYGY</sequence>
<name>A0A068XWM3_ECHMU</name>
<feature type="region of interest" description="Disordered" evidence="2">
    <location>
        <begin position="1"/>
        <end position="48"/>
    </location>
</feature>
<feature type="compositionally biased region" description="Basic and acidic residues" evidence="2">
    <location>
        <begin position="596"/>
        <end position="610"/>
    </location>
</feature>
<feature type="compositionally biased region" description="Polar residues" evidence="2">
    <location>
        <begin position="397"/>
        <end position="407"/>
    </location>
</feature>
<evidence type="ECO:0000259" key="3">
    <source>
        <dbReference type="PROSITE" id="PS50006"/>
    </source>
</evidence>
<feature type="compositionally biased region" description="Low complexity" evidence="2">
    <location>
        <begin position="1"/>
        <end position="12"/>
    </location>
</feature>
<evidence type="ECO:0000256" key="1">
    <source>
        <dbReference type="SAM" id="Coils"/>
    </source>
</evidence>
<keyword evidence="1" id="KW-0175">Coiled coil</keyword>
<feature type="compositionally biased region" description="Acidic residues" evidence="2">
    <location>
        <begin position="574"/>
        <end position="590"/>
    </location>
</feature>
<dbReference type="InterPro" id="IPR000253">
    <property type="entry name" value="FHA_dom"/>
</dbReference>
<feature type="region of interest" description="Disordered" evidence="2">
    <location>
        <begin position="705"/>
        <end position="724"/>
    </location>
</feature>
<proteinExistence type="predicted"/>
<evidence type="ECO:0000313" key="4">
    <source>
        <dbReference type="EMBL" id="CDS36641.1"/>
    </source>
</evidence>
<reference evidence="4" key="1">
    <citation type="journal article" date="2013" name="Nature">
        <title>The genomes of four tapeworm species reveal adaptations to parasitism.</title>
        <authorList>
            <person name="Tsai I.J."/>
            <person name="Zarowiecki M."/>
            <person name="Holroyd N."/>
            <person name="Garciarrubio A."/>
            <person name="Sanchez-Flores A."/>
            <person name="Brooks K.L."/>
            <person name="Tracey A."/>
            <person name="Bobes R.J."/>
            <person name="Fragoso G."/>
            <person name="Sciutto E."/>
            <person name="Aslett M."/>
            <person name="Beasley H."/>
            <person name="Bennett H.M."/>
            <person name="Cai J."/>
            <person name="Camicia F."/>
            <person name="Clark R."/>
            <person name="Cucher M."/>
            <person name="De Silva N."/>
            <person name="Day T.A."/>
            <person name="Deplazes P."/>
            <person name="Estrada K."/>
            <person name="Fernandez C."/>
            <person name="Holland P.W."/>
            <person name="Hou J."/>
            <person name="Hu S."/>
            <person name="Huckvale T."/>
            <person name="Hung S.S."/>
            <person name="Kamenetzky L."/>
            <person name="Keane J.A."/>
            <person name="Kiss F."/>
            <person name="Koziol U."/>
            <person name="Lambert O."/>
            <person name="Liu K."/>
            <person name="Luo X."/>
            <person name="Luo Y."/>
            <person name="Macchiaroli N."/>
            <person name="Nichol S."/>
            <person name="Paps J."/>
            <person name="Parkinson J."/>
            <person name="Pouchkina-Stantcheva N."/>
            <person name="Riddiford N."/>
            <person name="Rosenzvit M."/>
            <person name="Salinas G."/>
            <person name="Wasmuth J.D."/>
            <person name="Zamanian M."/>
            <person name="Zheng Y."/>
            <person name="Cai X."/>
            <person name="Soberon X."/>
            <person name="Olson P.D."/>
            <person name="Laclette J.P."/>
            <person name="Brehm K."/>
            <person name="Berriman M."/>
            <person name="Garciarrubio A."/>
            <person name="Bobes R.J."/>
            <person name="Fragoso G."/>
            <person name="Sanchez-Flores A."/>
            <person name="Estrada K."/>
            <person name="Cevallos M.A."/>
            <person name="Morett E."/>
            <person name="Gonzalez V."/>
            <person name="Portillo T."/>
            <person name="Ochoa-Leyva A."/>
            <person name="Jose M.V."/>
            <person name="Sciutto E."/>
            <person name="Landa A."/>
            <person name="Jimenez L."/>
            <person name="Valdes V."/>
            <person name="Carrero J.C."/>
            <person name="Larralde C."/>
            <person name="Morales-Montor J."/>
            <person name="Limon-Lason J."/>
            <person name="Soberon X."/>
            <person name="Laclette J.P."/>
        </authorList>
    </citation>
    <scope>NUCLEOTIDE SEQUENCE [LARGE SCALE GENOMIC DNA]</scope>
</reference>
<feature type="compositionally biased region" description="Polar residues" evidence="2">
    <location>
        <begin position="614"/>
        <end position="632"/>
    </location>
</feature>
<dbReference type="OrthoDB" id="433755at2759"/>
<protein>
    <submittedName>
        <fullName evidence="4">Smad nuclear interacting protein</fullName>
    </submittedName>
</protein>
<feature type="coiled-coil region" evidence="1">
    <location>
        <begin position="422"/>
        <end position="493"/>
    </location>
</feature>
<gene>
    <name evidence="4" type="ORF">EmuJ_000377900</name>
</gene>
<dbReference type="CDD" id="cd19856">
    <property type="entry name" value="DSRM_Kanadaptin"/>
    <property type="match status" value="1"/>
</dbReference>
<dbReference type="OMA" id="IHSTHGC"/>
<feature type="region of interest" description="Disordered" evidence="2">
    <location>
        <begin position="384"/>
        <end position="415"/>
    </location>
</feature>
<evidence type="ECO:0000256" key="2">
    <source>
        <dbReference type="SAM" id="MobiDB-lite"/>
    </source>
</evidence>
<dbReference type="SUPFAM" id="SSF49879">
    <property type="entry name" value="SMAD/FHA domain"/>
    <property type="match status" value="1"/>
</dbReference>
<dbReference type="EMBL" id="LN902847">
    <property type="protein sequence ID" value="CDS36641.1"/>
    <property type="molecule type" value="Genomic_DNA"/>
</dbReference>
<dbReference type="InterPro" id="IPR008984">
    <property type="entry name" value="SMAD_FHA_dom_sf"/>
</dbReference>
<dbReference type="SMART" id="SM00240">
    <property type="entry name" value="FHA"/>
    <property type="match status" value="1"/>
</dbReference>
<dbReference type="eggNOG" id="KOG1881">
    <property type="taxonomic scope" value="Eukaryota"/>
</dbReference>
<feature type="domain" description="FHA" evidence="3">
    <location>
        <begin position="99"/>
        <end position="163"/>
    </location>
</feature>
<keyword evidence="5" id="KW-1185">Reference proteome</keyword>
<reference evidence="4" key="2">
    <citation type="submission" date="2015-11" db="EMBL/GenBank/DDBJ databases">
        <authorList>
            <person name="Zhang Y."/>
            <person name="Guo Z."/>
        </authorList>
    </citation>
    <scope>NUCLEOTIDE SEQUENCE</scope>
</reference>
<feature type="region of interest" description="Disordered" evidence="2">
    <location>
        <begin position="521"/>
        <end position="692"/>
    </location>
</feature>
<dbReference type="PROSITE" id="PS50006">
    <property type="entry name" value="FHA_DOMAIN"/>
    <property type="match status" value="1"/>
</dbReference>
<accession>A0A068XWM3</accession>
<dbReference type="PANTHER" id="PTHR23308">
    <property type="entry name" value="NUCLEAR INHIBITOR OF PROTEIN PHOSPHATASE-1"/>
    <property type="match status" value="1"/>
</dbReference>
<dbReference type="InterPro" id="IPR050923">
    <property type="entry name" value="Cell_Proc_Reg/RNA_Proc"/>
</dbReference>
<dbReference type="AlphaFoldDB" id="A0A068XWM3"/>
<dbReference type="Gene3D" id="2.60.200.20">
    <property type="match status" value="1"/>
</dbReference>
<feature type="compositionally biased region" description="Basic and acidic residues" evidence="2">
    <location>
        <begin position="548"/>
        <end position="573"/>
    </location>
</feature>
<dbReference type="STRING" id="6211.A0A068XWM3"/>